<evidence type="ECO:0000313" key="5">
    <source>
        <dbReference type="Proteomes" id="UP001621418"/>
    </source>
</evidence>
<evidence type="ECO:0000313" key="4">
    <source>
        <dbReference type="EMBL" id="WTY33685.1"/>
    </source>
</evidence>
<gene>
    <name evidence="4" type="ORF">OG308_20360</name>
</gene>
<dbReference type="InterPro" id="IPR036873">
    <property type="entry name" value="Rhodanese-like_dom_sf"/>
</dbReference>
<dbReference type="Pfam" id="PF00581">
    <property type="entry name" value="Rhodanese"/>
    <property type="match status" value="2"/>
</dbReference>
<dbReference type="EMBL" id="CP109527">
    <property type="protein sequence ID" value="WTY33685.1"/>
    <property type="molecule type" value="Genomic_DNA"/>
</dbReference>
<dbReference type="SUPFAM" id="SSF52821">
    <property type="entry name" value="Rhodanese/Cell cycle control phosphatase"/>
    <property type="match status" value="2"/>
</dbReference>
<dbReference type="CDD" id="cd01448">
    <property type="entry name" value="TST_Repeat_1"/>
    <property type="match status" value="1"/>
</dbReference>
<evidence type="ECO:0000259" key="3">
    <source>
        <dbReference type="PROSITE" id="PS50206"/>
    </source>
</evidence>
<sequence length="292" mass="30908">MGQAVPHTVSASWLRDHHGEPDLLVVDASTDFTVLDDGTFTLESGRTAYAATHVPGAVFADLLTDFADPTSDQPCTAPESERFAAAAGAIGIGDGVRVVIYDQHDGIWATRFWWHLRLEGFDDVAVLDGGFSAWRAAGGEVSNSPVTLTPATFTTRRRPDLIRSTDEVKAALADDKFRTVAVLDAATYRGDTDVFARRGHIPGSINLPVDQIRDTETGALRPIEELRALFAAAGLLDPAITPVAYCGGGVAATTLAHALALVGRDDVSVYDGSLTAWTADPTLPLVVGEQPG</sequence>
<name>A0ABZ1N162_9NOCA</name>
<evidence type="ECO:0000256" key="2">
    <source>
        <dbReference type="ARBA" id="ARBA00022737"/>
    </source>
</evidence>
<reference evidence="4 5" key="1">
    <citation type="submission" date="2022-10" db="EMBL/GenBank/DDBJ databases">
        <title>The complete genomes of actinobacterial strains from the NBC collection.</title>
        <authorList>
            <person name="Joergensen T.S."/>
            <person name="Alvarez Arevalo M."/>
            <person name="Sterndorff E.B."/>
            <person name="Faurdal D."/>
            <person name="Vuksanovic O."/>
            <person name="Mourched A.-S."/>
            <person name="Charusanti P."/>
            <person name="Shaw S."/>
            <person name="Blin K."/>
            <person name="Weber T."/>
        </authorList>
    </citation>
    <scope>NUCLEOTIDE SEQUENCE [LARGE SCALE GENOMIC DNA]</scope>
    <source>
        <strain evidence="4 5">NBC_01413</strain>
    </source>
</reference>
<dbReference type="PANTHER" id="PTHR11364:SF27">
    <property type="entry name" value="SULFURTRANSFERASE"/>
    <property type="match status" value="1"/>
</dbReference>
<keyword evidence="5" id="KW-1185">Reference proteome</keyword>
<dbReference type="Gene3D" id="3.40.250.10">
    <property type="entry name" value="Rhodanese-like domain"/>
    <property type="match status" value="2"/>
</dbReference>
<keyword evidence="1" id="KW-0808">Transferase</keyword>
<dbReference type="Proteomes" id="UP001621418">
    <property type="component" value="Chromosome"/>
</dbReference>
<keyword evidence="2" id="KW-0677">Repeat</keyword>
<accession>A0ABZ1N162</accession>
<dbReference type="RefSeq" id="WP_405145923.1">
    <property type="nucleotide sequence ID" value="NZ_CP109527.1"/>
</dbReference>
<proteinExistence type="predicted"/>
<dbReference type="PROSITE" id="PS50206">
    <property type="entry name" value="RHODANESE_3"/>
    <property type="match status" value="2"/>
</dbReference>
<protein>
    <submittedName>
        <fullName evidence="4">Rhodanese-like domain-containing protein</fullName>
    </submittedName>
</protein>
<organism evidence="4 5">
    <name type="scientific">Nocardia salmonicida</name>
    <dbReference type="NCBI Taxonomy" id="53431"/>
    <lineage>
        <taxon>Bacteria</taxon>
        <taxon>Bacillati</taxon>
        <taxon>Actinomycetota</taxon>
        <taxon>Actinomycetes</taxon>
        <taxon>Mycobacteriales</taxon>
        <taxon>Nocardiaceae</taxon>
        <taxon>Nocardia</taxon>
    </lineage>
</organism>
<dbReference type="InterPro" id="IPR045078">
    <property type="entry name" value="TST/MPST-like"/>
</dbReference>
<feature type="domain" description="Rhodanese" evidence="3">
    <location>
        <begin position="19"/>
        <end position="143"/>
    </location>
</feature>
<dbReference type="PANTHER" id="PTHR11364">
    <property type="entry name" value="THIOSULFATE SULFERTANSFERASE"/>
    <property type="match status" value="1"/>
</dbReference>
<dbReference type="InterPro" id="IPR001763">
    <property type="entry name" value="Rhodanese-like_dom"/>
</dbReference>
<feature type="domain" description="Rhodanese" evidence="3">
    <location>
        <begin position="173"/>
        <end position="286"/>
    </location>
</feature>
<dbReference type="SMART" id="SM00450">
    <property type="entry name" value="RHOD"/>
    <property type="match status" value="2"/>
</dbReference>
<evidence type="ECO:0000256" key="1">
    <source>
        <dbReference type="ARBA" id="ARBA00022679"/>
    </source>
</evidence>